<evidence type="ECO:0000256" key="2">
    <source>
        <dbReference type="ARBA" id="ARBA00022692"/>
    </source>
</evidence>
<evidence type="ECO:0000313" key="8">
    <source>
        <dbReference type="EMBL" id="NEE00932.1"/>
    </source>
</evidence>
<sequence length="394" mass="43862">MSDMRSGTTDTSRPADERADLWDKHIGRKVRFAEEWLFGGRRASYGLAVVRIVFGLTALGFLAANWLNRHYLWGDASRWLELIDDNGDFGWPFTMFHGGSGTVELDLKLGLVAAVLVLLVIGWRTRFIAPMALVLWVSLIESQPIYGDQSDNIFRIVLFYMCFADISGRWSLDARRRAKQAAGEWRSPIRLPIWPELRENGSKVATLLHNMAVLAIAGQVFIIYVASAMYKIQGSAWQDGTGIYYPLQVDLYAPWPALSDMLTMSALGVLVATYFSVFIQLFFPLLLLRRTTRVLALLSVSAMHVGIAVFMGLPFFSLFIMAADAIFIRDSTYEGLQRWVRGTWKNRSQGRKAGGAENPVGPSTDNRRATSIVPADGVREVVGAARGDGPRSTA</sequence>
<dbReference type="InterPro" id="IPR052964">
    <property type="entry name" value="Sporulation_signal_mat"/>
</dbReference>
<keyword evidence="9" id="KW-1185">Reference proteome</keyword>
<dbReference type="EMBL" id="JAAGOA010000007">
    <property type="protein sequence ID" value="NEE00932.1"/>
    <property type="molecule type" value="Genomic_DNA"/>
</dbReference>
<evidence type="ECO:0000313" key="9">
    <source>
        <dbReference type="Proteomes" id="UP000475214"/>
    </source>
</evidence>
<protein>
    <submittedName>
        <fullName evidence="8">HTTM domain-containing protein</fullName>
    </submittedName>
</protein>
<dbReference type="GO" id="GO:0012505">
    <property type="term" value="C:endomembrane system"/>
    <property type="evidence" value="ECO:0007669"/>
    <property type="project" value="UniProtKB-SubCell"/>
</dbReference>
<dbReference type="RefSeq" id="WP_163737575.1">
    <property type="nucleotide sequence ID" value="NZ_JAAGOA010000007.1"/>
</dbReference>
<evidence type="ECO:0000256" key="1">
    <source>
        <dbReference type="ARBA" id="ARBA00004127"/>
    </source>
</evidence>
<dbReference type="AlphaFoldDB" id="A0A6L9S8L8"/>
<proteinExistence type="predicted"/>
<feature type="transmembrane region" description="Helical" evidence="6">
    <location>
        <begin position="264"/>
        <end position="288"/>
    </location>
</feature>
<accession>A0A6L9S8L8</accession>
<feature type="transmembrane region" description="Helical" evidence="6">
    <location>
        <begin position="105"/>
        <end position="121"/>
    </location>
</feature>
<keyword evidence="3 6" id="KW-1133">Transmembrane helix</keyword>
<dbReference type="SMART" id="SM00752">
    <property type="entry name" value="HTTM"/>
    <property type="match status" value="1"/>
</dbReference>
<reference evidence="8 9" key="1">
    <citation type="submission" date="2020-02" db="EMBL/GenBank/DDBJ databases">
        <authorList>
            <person name="Li X.-J."/>
            <person name="Han X.-M."/>
        </authorList>
    </citation>
    <scope>NUCLEOTIDE SEQUENCE [LARGE SCALE GENOMIC DNA]</scope>
    <source>
        <strain evidence="8 9">CCTCC AB 2017055</strain>
    </source>
</reference>
<feature type="transmembrane region" description="Helical" evidence="6">
    <location>
        <begin position="45"/>
        <end position="67"/>
    </location>
</feature>
<feature type="region of interest" description="Disordered" evidence="5">
    <location>
        <begin position="347"/>
        <end position="370"/>
    </location>
</feature>
<comment type="caution">
    <text evidence="8">The sequence shown here is derived from an EMBL/GenBank/DDBJ whole genome shotgun (WGS) entry which is preliminary data.</text>
</comment>
<keyword evidence="2 6" id="KW-0812">Transmembrane</keyword>
<evidence type="ECO:0000256" key="3">
    <source>
        <dbReference type="ARBA" id="ARBA00022989"/>
    </source>
</evidence>
<dbReference type="PANTHER" id="PTHR39535">
    <property type="entry name" value="SPORULATION-DELAYING PROTEIN SDPB"/>
    <property type="match status" value="1"/>
</dbReference>
<dbReference type="Proteomes" id="UP000475214">
    <property type="component" value="Unassembled WGS sequence"/>
</dbReference>
<evidence type="ECO:0000256" key="6">
    <source>
        <dbReference type="SAM" id="Phobius"/>
    </source>
</evidence>
<keyword evidence="4 6" id="KW-0472">Membrane</keyword>
<evidence type="ECO:0000256" key="5">
    <source>
        <dbReference type="SAM" id="MobiDB-lite"/>
    </source>
</evidence>
<organism evidence="8 9">
    <name type="scientific">Phytoactinopolyspora halotolerans</name>
    <dbReference type="NCBI Taxonomy" id="1981512"/>
    <lineage>
        <taxon>Bacteria</taxon>
        <taxon>Bacillati</taxon>
        <taxon>Actinomycetota</taxon>
        <taxon>Actinomycetes</taxon>
        <taxon>Jiangellales</taxon>
        <taxon>Jiangellaceae</taxon>
        <taxon>Phytoactinopolyspora</taxon>
    </lineage>
</organism>
<gene>
    <name evidence="8" type="ORF">G1H10_12215</name>
</gene>
<evidence type="ECO:0000259" key="7">
    <source>
        <dbReference type="SMART" id="SM00752"/>
    </source>
</evidence>
<evidence type="ECO:0000256" key="4">
    <source>
        <dbReference type="ARBA" id="ARBA00023136"/>
    </source>
</evidence>
<name>A0A6L9S8L8_9ACTN</name>
<feature type="domain" description="HTTM-like" evidence="7">
    <location>
        <begin position="41"/>
        <end position="332"/>
    </location>
</feature>
<dbReference type="InterPro" id="IPR011020">
    <property type="entry name" value="HTTM-like"/>
</dbReference>
<comment type="subcellular location">
    <subcellularLocation>
        <location evidence="1">Endomembrane system</location>
        <topology evidence="1">Multi-pass membrane protein</topology>
    </subcellularLocation>
</comment>
<feature type="transmembrane region" description="Helical" evidence="6">
    <location>
        <begin position="207"/>
        <end position="230"/>
    </location>
</feature>
<feature type="transmembrane region" description="Helical" evidence="6">
    <location>
        <begin position="295"/>
        <end position="322"/>
    </location>
</feature>
<dbReference type="PANTHER" id="PTHR39535:SF2">
    <property type="entry name" value="HTTM DOMAIN-CONTAINING PROTEIN"/>
    <property type="match status" value="1"/>
</dbReference>